<evidence type="ECO:0000259" key="17">
    <source>
        <dbReference type="PROSITE" id="PS51068"/>
    </source>
</evidence>
<keyword evidence="14" id="KW-0326">Glycosidase</keyword>
<name>A0A0F9VV39_9ZZZZ</name>
<keyword evidence="5" id="KW-0479">Metal-binding</keyword>
<dbReference type="GO" id="GO:0008270">
    <property type="term" value="F:zinc ion binding"/>
    <property type="evidence" value="ECO:0007669"/>
    <property type="project" value="UniProtKB-KW"/>
</dbReference>
<evidence type="ECO:0000313" key="18">
    <source>
        <dbReference type="EMBL" id="KKO08991.1"/>
    </source>
</evidence>
<comment type="catalytic activity">
    <reaction evidence="1">
        <text>Hydrolysis of DNA containing ring-opened 7-methylguanine residues, releasing 2,6-diamino-4-hydroxy-5-(N-methyl)formamidopyrimidine.</text>
        <dbReference type="EC" id="3.2.2.23"/>
    </reaction>
</comment>
<dbReference type="PANTHER" id="PTHR22993">
    <property type="entry name" value="FORMAMIDOPYRIMIDINE-DNA GLYCOSYLASE"/>
    <property type="match status" value="1"/>
</dbReference>
<comment type="caution">
    <text evidence="18">The sequence shown here is derived from an EMBL/GenBank/DDBJ whole genome shotgun (WGS) entry which is preliminary data.</text>
</comment>
<evidence type="ECO:0000256" key="5">
    <source>
        <dbReference type="ARBA" id="ARBA00022723"/>
    </source>
</evidence>
<evidence type="ECO:0000256" key="4">
    <source>
        <dbReference type="ARBA" id="ARBA00011245"/>
    </source>
</evidence>
<dbReference type="GO" id="GO:0034039">
    <property type="term" value="F:8-oxo-7,8-dihydroguanine DNA N-glycosylase activity"/>
    <property type="evidence" value="ECO:0007669"/>
    <property type="project" value="TreeGrafter"/>
</dbReference>
<dbReference type="EMBL" id="LAZR01000008">
    <property type="protein sequence ID" value="KKO08991.1"/>
    <property type="molecule type" value="Genomic_DNA"/>
</dbReference>
<evidence type="ECO:0000256" key="15">
    <source>
        <dbReference type="ARBA" id="ARBA00044632"/>
    </source>
</evidence>
<dbReference type="Pfam" id="PF06827">
    <property type="entry name" value="zf-FPG_IleRS"/>
    <property type="match status" value="1"/>
</dbReference>
<sequence>MPELPEVETSRRGIDPHISGRTIARSVVRQSQLRWPVSPQITTLMPGQTVLSTRRRGKYILIETTNGHIIIHLGMSGSVRILPTGVPAAKHDHIDIEFSHDVMLRYTDPRRFGCILWSGDTIDEHPLLASLGPEPLADTFDAPYLYQRSRGRKTPIKSFIMDSHVVVGVGNIYANEALFMAGIRPLADAGSVSRVRMARLVMCIKQVIDHAITVGGTTLRDFVGGDGKPGYFKQSLQVYGRGGEACKQCGGTLQEVRLSARSTVFCKRCQR</sequence>
<feature type="domain" description="FPG-type" evidence="16">
    <location>
        <begin position="237"/>
        <end position="271"/>
    </location>
</feature>
<dbReference type="GO" id="GO:0140078">
    <property type="term" value="F:class I DNA-(apurinic or apyrimidinic site) endonuclease activity"/>
    <property type="evidence" value="ECO:0007669"/>
    <property type="project" value="UniProtKB-EC"/>
</dbReference>
<evidence type="ECO:0000256" key="6">
    <source>
        <dbReference type="ARBA" id="ARBA00022763"/>
    </source>
</evidence>
<evidence type="ECO:0008006" key="19">
    <source>
        <dbReference type="Google" id="ProtNLM"/>
    </source>
</evidence>
<evidence type="ECO:0000256" key="3">
    <source>
        <dbReference type="ARBA" id="ARBA00009409"/>
    </source>
</evidence>
<dbReference type="SUPFAM" id="SSF46946">
    <property type="entry name" value="S13-like H2TH domain"/>
    <property type="match status" value="1"/>
</dbReference>
<dbReference type="InterPro" id="IPR010979">
    <property type="entry name" value="Ribosomal_uS13-like_H2TH"/>
</dbReference>
<dbReference type="FunFam" id="1.10.8.50:FF:000003">
    <property type="entry name" value="Formamidopyrimidine-DNA glycosylase"/>
    <property type="match status" value="1"/>
</dbReference>
<evidence type="ECO:0000256" key="1">
    <source>
        <dbReference type="ARBA" id="ARBA00001668"/>
    </source>
</evidence>
<comment type="subunit">
    <text evidence="4">Monomer.</text>
</comment>
<proteinExistence type="inferred from homology"/>
<dbReference type="FunFam" id="3.20.190.10:FF:000001">
    <property type="entry name" value="Formamidopyrimidine-DNA glycosylase"/>
    <property type="match status" value="1"/>
</dbReference>
<dbReference type="SUPFAM" id="SSF81624">
    <property type="entry name" value="N-terminal domain of MutM-like DNA repair proteins"/>
    <property type="match status" value="1"/>
</dbReference>
<dbReference type="Pfam" id="PF06831">
    <property type="entry name" value="H2TH"/>
    <property type="match status" value="1"/>
</dbReference>
<evidence type="ECO:0000256" key="11">
    <source>
        <dbReference type="ARBA" id="ARBA00023204"/>
    </source>
</evidence>
<evidence type="ECO:0000256" key="9">
    <source>
        <dbReference type="ARBA" id="ARBA00022833"/>
    </source>
</evidence>
<comment type="similarity">
    <text evidence="3">Belongs to the FPG family.</text>
</comment>
<evidence type="ECO:0000256" key="13">
    <source>
        <dbReference type="ARBA" id="ARBA00023268"/>
    </source>
</evidence>
<evidence type="ECO:0000259" key="16">
    <source>
        <dbReference type="PROSITE" id="PS51066"/>
    </source>
</evidence>
<dbReference type="InterPro" id="IPR035937">
    <property type="entry name" value="FPG_N"/>
</dbReference>
<dbReference type="NCBIfam" id="TIGR00577">
    <property type="entry name" value="fpg"/>
    <property type="match status" value="1"/>
</dbReference>
<keyword evidence="6" id="KW-0227">DNA damage</keyword>
<dbReference type="PANTHER" id="PTHR22993:SF9">
    <property type="entry name" value="FORMAMIDOPYRIMIDINE-DNA GLYCOSYLASE"/>
    <property type="match status" value="1"/>
</dbReference>
<keyword evidence="13" id="KW-0511">Multifunctional enzyme</keyword>
<dbReference type="Gene3D" id="3.20.190.10">
    <property type="entry name" value="MutM-like, N-terminal"/>
    <property type="match status" value="1"/>
</dbReference>
<dbReference type="InterPro" id="IPR010663">
    <property type="entry name" value="Znf_FPG/IleRS"/>
</dbReference>
<dbReference type="Pfam" id="PF01149">
    <property type="entry name" value="Fapy_DNA_glyco"/>
    <property type="match status" value="1"/>
</dbReference>
<evidence type="ECO:0000256" key="7">
    <source>
        <dbReference type="ARBA" id="ARBA00022771"/>
    </source>
</evidence>
<dbReference type="NCBIfam" id="NF002211">
    <property type="entry name" value="PRK01103.1"/>
    <property type="match status" value="1"/>
</dbReference>
<dbReference type="PROSITE" id="PS01242">
    <property type="entry name" value="ZF_FPG_1"/>
    <property type="match status" value="1"/>
</dbReference>
<dbReference type="GO" id="GO:0003684">
    <property type="term" value="F:damaged DNA binding"/>
    <property type="evidence" value="ECO:0007669"/>
    <property type="project" value="InterPro"/>
</dbReference>
<accession>A0A0F9VV39</accession>
<dbReference type="PROSITE" id="PS51066">
    <property type="entry name" value="ZF_FPG_2"/>
    <property type="match status" value="1"/>
</dbReference>
<evidence type="ECO:0000256" key="2">
    <source>
        <dbReference type="ARBA" id="ARBA00001947"/>
    </source>
</evidence>
<dbReference type="HAMAP" id="MF_00103">
    <property type="entry name" value="Fapy_DNA_glycosyl"/>
    <property type="match status" value="1"/>
</dbReference>
<comment type="cofactor">
    <cofactor evidence="2">
        <name>Zn(2+)</name>
        <dbReference type="ChEBI" id="CHEBI:29105"/>
    </cofactor>
</comment>
<keyword evidence="11" id="KW-0234">DNA repair</keyword>
<evidence type="ECO:0000256" key="8">
    <source>
        <dbReference type="ARBA" id="ARBA00022801"/>
    </source>
</evidence>
<keyword evidence="10" id="KW-0238">DNA-binding</keyword>
<keyword evidence="9" id="KW-0862">Zinc</keyword>
<dbReference type="AlphaFoldDB" id="A0A0F9VV39"/>
<dbReference type="InterPro" id="IPR000214">
    <property type="entry name" value="Znf_DNA_glyclase/AP_lyase"/>
</dbReference>
<keyword evidence="8" id="KW-0378">Hydrolase</keyword>
<feature type="domain" description="Formamidopyrimidine-DNA glycosylase catalytic" evidence="17">
    <location>
        <begin position="2"/>
        <end position="113"/>
    </location>
</feature>
<dbReference type="GO" id="GO:0006284">
    <property type="term" value="P:base-excision repair"/>
    <property type="evidence" value="ECO:0007669"/>
    <property type="project" value="InterPro"/>
</dbReference>
<gene>
    <name evidence="18" type="ORF">LCGC14_0041100</name>
</gene>
<evidence type="ECO:0000256" key="14">
    <source>
        <dbReference type="ARBA" id="ARBA00023295"/>
    </source>
</evidence>
<evidence type="ECO:0000256" key="10">
    <source>
        <dbReference type="ARBA" id="ARBA00023125"/>
    </source>
</evidence>
<dbReference type="SUPFAM" id="SSF57716">
    <property type="entry name" value="Glucocorticoid receptor-like (DNA-binding domain)"/>
    <property type="match status" value="1"/>
</dbReference>
<keyword evidence="12" id="KW-0456">Lyase</keyword>
<organism evidence="18">
    <name type="scientific">marine sediment metagenome</name>
    <dbReference type="NCBI Taxonomy" id="412755"/>
    <lineage>
        <taxon>unclassified sequences</taxon>
        <taxon>metagenomes</taxon>
        <taxon>ecological metagenomes</taxon>
    </lineage>
</organism>
<dbReference type="InterPro" id="IPR020629">
    <property type="entry name" value="FPG_Glyclase"/>
</dbReference>
<dbReference type="SMART" id="SM00898">
    <property type="entry name" value="Fapy_DNA_glyco"/>
    <property type="match status" value="1"/>
</dbReference>
<dbReference type="InterPro" id="IPR012319">
    <property type="entry name" value="FPG_cat"/>
</dbReference>
<dbReference type="PROSITE" id="PS51068">
    <property type="entry name" value="FPG_CAT"/>
    <property type="match status" value="1"/>
</dbReference>
<dbReference type="Gene3D" id="1.10.8.50">
    <property type="match status" value="1"/>
</dbReference>
<dbReference type="CDD" id="cd08966">
    <property type="entry name" value="EcFpg-like_N"/>
    <property type="match status" value="1"/>
</dbReference>
<protein>
    <recommendedName>
        <fullName evidence="19">Formamidopyrimidine-DNA glycosylase catalytic domain-containing protein</fullName>
    </recommendedName>
</protein>
<comment type="catalytic activity">
    <reaction evidence="15">
        <text>2'-deoxyribonucleotide-(2'-deoxyribose 5'-phosphate)-2'-deoxyribonucleotide-DNA = a 3'-end 2'-deoxyribonucleotide-(2,3-dehydro-2,3-deoxyribose 5'-phosphate)-DNA + a 5'-end 5'-phospho-2'-deoxyribonucleoside-DNA + H(+)</text>
        <dbReference type="Rhea" id="RHEA:66592"/>
        <dbReference type="Rhea" id="RHEA-COMP:13180"/>
        <dbReference type="Rhea" id="RHEA-COMP:16897"/>
        <dbReference type="Rhea" id="RHEA-COMP:17067"/>
        <dbReference type="ChEBI" id="CHEBI:15378"/>
        <dbReference type="ChEBI" id="CHEBI:136412"/>
        <dbReference type="ChEBI" id="CHEBI:157695"/>
        <dbReference type="ChEBI" id="CHEBI:167181"/>
        <dbReference type="EC" id="4.2.99.18"/>
    </reaction>
</comment>
<dbReference type="SMART" id="SM01232">
    <property type="entry name" value="H2TH"/>
    <property type="match status" value="1"/>
</dbReference>
<evidence type="ECO:0000256" key="12">
    <source>
        <dbReference type="ARBA" id="ARBA00023239"/>
    </source>
</evidence>
<keyword evidence="7" id="KW-0863">Zinc-finger</keyword>
<dbReference type="InterPro" id="IPR015886">
    <property type="entry name" value="H2TH_FPG"/>
</dbReference>
<dbReference type="InterPro" id="IPR015887">
    <property type="entry name" value="DNA_glyclase_Znf_dom_DNA_BS"/>
</dbReference>
<reference evidence="18" key="1">
    <citation type="journal article" date="2015" name="Nature">
        <title>Complex archaea that bridge the gap between prokaryotes and eukaryotes.</title>
        <authorList>
            <person name="Spang A."/>
            <person name="Saw J.H."/>
            <person name="Jorgensen S.L."/>
            <person name="Zaremba-Niedzwiedzka K."/>
            <person name="Martijn J."/>
            <person name="Lind A.E."/>
            <person name="van Eijk R."/>
            <person name="Schleper C."/>
            <person name="Guy L."/>
            <person name="Ettema T.J."/>
        </authorList>
    </citation>
    <scope>NUCLEOTIDE SEQUENCE</scope>
</reference>